<reference evidence="2" key="2">
    <citation type="submission" date="2025-09" db="UniProtKB">
        <authorList>
            <consortium name="Ensembl"/>
        </authorList>
    </citation>
    <scope>IDENTIFICATION</scope>
</reference>
<dbReference type="Proteomes" id="UP000261340">
    <property type="component" value="Unplaced"/>
</dbReference>
<name>A0A3Q0RF32_AMPCI</name>
<dbReference type="STRING" id="61819.ENSACIP00000009166"/>
<accession>A0A3Q0RF32</accession>
<keyword evidence="3" id="KW-1185">Reference proteome</keyword>
<evidence type="ECO:0000259" key="1">
    <source>
        <dbReference type="Pfam" id="PF16297"/>
    </source>
</evidence>
<dbReference type="GeneTree" id="ENSGT01120000272077"/>
<dbReference type="InterPro" id="IPR032549">
    <property type="entry name" value="DUF4939"/>
</dbReference>
<sequence length="111" mass="13101">KFIRRKKHDRNKAWPHQRPLPTPEVFAGKLEKCGYFLTQCFLVFQQQNKTFVSDSSKIGFMVNLLRGRALSWGQAVMRQRPNFFTVHSGLGWQDPPCPLHFQRKGHRYSQQ</sequence>
<dbReference type="Pfam" id="PF16297">
    <property type="entry name" value="DUF4939"/>
    <property type="match status" value="1"/>
</dbReference>
<protein>
    <recommendedName>
        <fullName evidence="1">DUF4939 domain-containing protein</fullName>
    </recommendedName>
</protein>
<proteinExistence type="predicted"/>
<feature type="domain" description="DUF4939" evidence="1">
    <location>
        <begin position="13"/>
        <end position="77"/>
    </location>
</feature>
<organism evidence="2 3">
    <name type="scientific">Amphilophus citrinellus</name>
    <name type="common">Midas cichlid</name>
    <name type="synonym">Cichlasoma citrinellum</name>
    <dbReference type="NCBI Taxonomy" id="61819"/>
    <lineage>
        <taxon>Eukaryota</taxon>
        <taxon>Metazoa</taxon>
        <taxon>Chordata</taxon>
        <taxon>Craniata</taxon>
        <taxon>Vertebrata</taxon>
        <taxon>Euteleostomi</taxon>
        <taxon>Actinopterygii</taxon>
        <taxon>Neopterygii</taxon>
        <taxon>Teleostei</taxon>
        <taxon>Neoteleostei</taxon>
        <taxon>Acanthomorphata</taxon>
        <taxon>Ovalentaria</taxon>
        <taxon>Cichlomorphae</taxon>
        <taxon>Cichliformes</taxon>
        <taxon>Cichlidae</taxon>
        <taxon>New World cichlids</taxon>
        <taxon>Cichlasomatinae</taxon>
        <taxon>Heroini</taxon>
        <taxon>Amphilophus</taxon>
    </lineage>
</organism>
<evidence type="ECO:0000313" key="2">
    <source>
        <dbReference type="Ensembl" id="ENSACIP00000009166.1"/>
    </source>
</evidence>
<evidence type="ECO:0000313" key="3">
    <source>
        <dbReference type="Proteomes" id="UP000261340"/>
    </source>
</evidence>
<dbReference type="Ensembl" id="ENSACIT00000009442.1">
    <property type="protein sequence ID" value="ENSACIP00000009166.1"/>
    <property type="gene ID" value="ENSACIG00000007190.1"/>
</dbReference>
<dbReference type="AlphaFoldDB" id="A0A3Q0RF32"/>
<reference evidence="2" key="1">
    <citation type="submission" date="2025-08" db="UniProtKB">
        <authorList>
            <consortium name="Ensembl"/>
        </authorList>
    </citation>
    <scope>IDENTIFICATION</scope>
</reference>